<dbReference type="InterPro" id="IPR050239">
    <property type="entry name" value="Sigma-70_RNA_pol_init_factors"/>
</dbReference>
<dbReference type="Gene3D" id="1.20.140.160">
    <property type="match status" value="1"/>
</dbReference>
<feature type="domain" description="RNA polymerase sigma-70" evidence="5">
    <location>
        <begin position="64"/>
        <end position="77"/>
    </location>
</feature>
<proteinExistence type="predicted"/>
<dbReference type="Gene3D" id="1.20.120.1810">
    <property type="match status" value="1"/>
</dbReference>
<dbReference type="PANTHER" id="PTHR30603">
    <property type="entry name" value="RNA POLYMERASE SIGMA FACTOR RPO"/>
    <property type="match status" value="1"/>
</dbReference>
<dbReference type="EMBL" id="KU577463">
    <property type="protein sequence ID" value="AMO25912.1"/>
    <property type="molecule type" value="Genomic_DNA"/>
</dbReference>
<dbReference type="GO" id="GO:0003677">
    <property type="term" value="F:DNA binding"/>
    <property type="evidence" value="ECO:0007669"/>
    <property type="project" value="UniProtKB-KW"/>
</dbReference>
<reference evidence="6 7" key="1">
    <citation type="journal article" date="2016" name="Genome Announc.">
        <title>Complete Genome Sequence of Bacteriophage Deep-Blue Infecting Emetic Bacillus cereus.</title>
        <authorList>
            <person name="Hock L."/>
            <person name="Gillis A."/>
            <person name="Mahillon J."/>
        </authorList>
    </citation>
    <scope>NUCLEOTIDE SEQUENCE [LARGE SCALE GENOMIC DNA]</scope>
</reference>
<keyword evidence="7" id="KW-1185">Reference proteome</keyword>
<dbReference type="OrthoDB" id="7711at10239"/>
<evidence type="ECO:0000256" key="3">
    <source>
        <dbReference type="ARBA" id="ARBA00023125"/>
    </source>
</evidence>
<dbReference type="PRINTS" id="PR00046">
    <property type="entry name" value="SIGMA70FCT"/>
</dbReference>
<dbReference type="NCBIfam" id="TIGR02937">
    <property type="entry name" value="sigma70-ECF"/>
    <property type="match status" value="1"/>
</dbReference>
<name>A0A140HLQ0_9CAUD</name>
<dbReference type="InterPro" id="IPR013324">
    <property type="entry name" value="RNA_pol_sigma_r3/r4-like"/>
</dbReference>
<evidence type="ECO:0000256" key="4">
    <source>
        <dbReference type="ARBA" id="ARBA00023163"/>
    </source>
</evidence>
<dbReference type="SUPFAM" id="SSF88946">
    <property type="entry name" value="Sigma2 domain of RNA polymerase sigma factors"/>
    <property type="match status" value="1"/>
</dbReference>
<gene>
    <name evidence="6" type="ORF">Blue_089</name>
</gene>
<keyword evidence="4" id="KW-0804">Transcription</keyword>
<dbReference type="RefSeq" id="YP_009285401.1">
    <property type="nucleotide sequence ID" value="NC_031056.1"/>
</dbReference>
<dbReference type="Pfam" id="PF04545">
    <property type="entry name" value="Sigma70_r4"/>
    <property type="match status" value="1"/>
</dbReference>
<keyword evidence="3" id="KW-0238">DNA-binding</keyword>
<dbReference type="GO" id="GO:0006352">
    <property type="term" value="P:DNA-templated transcription initiation"/>
    <property type="evidence" value="ECO:0007669"/>
    <property type="project" value="InterPro"/>
</dbReference>
<evidence type="ECO:0000313" key="7">
    <source>
        <dbReference type="Proteomes" id="UP000201785"/>
    </source>
</evidence>
<evidence type="ECO:0000259" key="5">
    <source>
        <dbReference type="PROSITE" id="PS00715"/>
    </source>
</evidence>
<organism evidence="6 7">
    <name type="scientific">Bacillus phage Deep Blue</name>
    <dbReference type="NCBI Taxonomy" id="1792245"/>
    <lineage>
        <taxon>Viruses</taxon>
        <taxon>Duplodnaviria</taxon>
        <taxon>Heunggongvirae</taxon>
        <taxon>Uroviricota</taxon>
        <taxon>Caudoviricetes</taxon>
        <taxon>Herelleviridae</taxon>
        <taxon>Bastillevirinae</taxon>
        <taxon>Caeruleovirus</taxon>
        <taxon>Caeruleovirus deepblue</taxon>
    </lineage>
</organism>
<dbReference type="Proteomes" id="UP000201785">
    <property type="component" value="Segment"/>
</dbReference>
<dbReference type="GO" id="GO:0016987">
    <property type="term" value="F:sigma factor activity"/>
    <property type="evidence" value="ECO:0007669"/>
    <property type="project" value="UniProtKB-KW"/>
</dbReference>
<dbReference type="KEGG" id="vg:29081868"/>
<dbReference type="InterPro" id="IPR007627">
    <property type="entry name" value="RNA_pol_sigma70_r2"/>
</dbReference>
<accession>A0A140HLQ0</accession>
<dbReference type="Pfam" id="PF04542">
    <property type="entry name" value="Sigma70_r2"/>
    <property type="match status" value="1"/>
</dbReference>
<dbReference type="InterPro" id="IPR014284">
    <property type="entry name" value="RNA_pol_sigma-70_dom"/>
</dbReference>
<dbReference type="InterPro" id="IPR013325">
    <property type="entry name" value="RNA_pol_sigma_r2"/>
</dbReference>
<dbReference type="InterPro" id="IPR007630">
    <property type="entry name" value="RNA_pol_sigma70_r4"/>
</dbReference>
<dbReference type="PANTHER" id="PTHR30603:SF17">
    <property type="entry name" value="RNA POLYMERASE SIGMA-G FACTOR"/>
    <property type="match status" value="1"/>
</dbReference>
<dbReference type="GeneID" id="29081868"/>
<dbReference type="PROSITE" id="PS00715">
    <property type="entry name" value="SIGMA70_1"/>
    <property type="match status" value="1"/>
</dbReference>
<sequence length="256" mass="29356">MRKKKVGSTYTFAKNVLTKEETYELIEKSQAGEEEATESLVEHNARLVNYVVRRVKNPYHEHEDLFQLGMIGLITAIDKFDLTKGVQFSTYAVRWIEAEIGNYVKSKTSIVKIPREIGAIINKILALKLKDEEPAIIMEKLKLDDNQLNNIIIALEVACNEVISLDMQVGTREEDTVAATVGQDVNQDWFSGIAFYDIIRFLDDKERSVLTLKFVHDQSSNKTAKMLGTYANKISRLERTALDKLRERYTYEELIN</sequence>
<keyword evidence="2" id="KW-0731">Sigma factor</keyword>
<evidence type="ECO:0000313" key="6">
    <source>
        <dbReference type="EMBL" id="AMO25912.1"/>
    </source>
</evidence>
<dbReference type="InterPro" id="IPR000943">
    <property type="entry name" value="RNA_pol_sigma70"/>
</dbReference>
<keyword evidence="1" id="KW-0805">Transcription regulation</keyword>
<evidence type="ECO:0000256" key="1">
    <source>
        <dbReference type="ARBA" id="ARBA00023015"/>
    </source>
</evidence>
<evidence type="ECO:0000256" key="2">
    <source>
        <dbReference type="ARBA" id="ARBA00023082"/>
    </source>
</evidence>
<protein>
    <submittedName>
        <fullName evidence="6">RNA polymerase sigma-70 factor sigma-B/F/G subfamily</fullName>
    </submittedName>
</protein>
<dbReference type="SUPFAM" id="SSF88659">
    <property type="entry name" value="Sigma3 and sigma4 domains of RNA polymerase sigma factors"/>
    <property type="match status" value="1"/>
</dbReference>